<dbReference type="AlphaFoldDB" id="A0A2V1IKF5"/>
<dbReference type="GeneID" id="82527151"/>
<accession>A0A2V1IKF5</accession>
<evidence type="ECO:0000313" key="3">
    <source>
        <dbReference type="Proteomes" id="UP000244905"/>
    </source>
</evidence>
<dbReference type="RefSeq" id="WP_107033266.1">
    <property type="nucleotide sequence ID" value="NZ_PUEC01000039.1"/>
</dbReference>
<dbReference type="EMBL" id="PUEC01000039">
    <property type="protein sequence ID" value="PWB00520.1"/>
    <property type="molecule type" value="Genomic_DNA"/>
</dbReference>
<protein>
    <recommendedName>
        <fullName evidence="1">Abortive infection protein-like C-terminal domain-containing protein</fullName>
    </recommendedName>
</protein>
<dbReference type="Pfam" id="PF14355">
    <property type="entry name" value="Abi_C"/>
    <property type="match status" value="1"/>
</dbReference>
<sequence length="286" mass="32256">MALSGIERGVFIKLFNRGGYVLDFSTSDFDTFTLESVGVALCEKYHLSKGRSLNAYINEADENLADKLLFDLLEYYELSYDNFERETVPNEFGKVALDYGVDYSVTYKKCKEIQKRHSSPLSDYTNSLASNIKDAFSSDYIDWQMQIMMSMQSENPTEAIGKAKEIIESCCKGILEENGLTYDRTWDAPRLVKETTNLLKIAPDNIPSDIRGAESMISILKSLRAIANGLNELRNVYGSGHGKSPNYQGLSERHARLAVGSALTLVNFLWDSHLRMQLKKFESATE</sequence>
<proteinExistence type="predicted"/>
<keyword evidence="3" id="KW-1185">Reference proteome</keyword>
<dbReference type="InterPro" id="IPR026001">
    <property type="entry name" value="Abi-like_C"/>
</dbReference>
<evidence type="ECO:0000259" key="1">
    <source>
        <dbReference type="Pfam" id="PF14355"/>
    </source>
</evidence>
<reference evidence="3" key="1">
    <citation type="submission" date="2018-02" db="EMBL/GenBank/DDBJ databases">
        <authorList>
            <person name="Clavel T."/>
            <person name="Strowig T."/>
        </authorList>
    </citation>
    <scope>NUCLEOTIDE SEQUENCE [LARGE SCALE GENOMIC DNA]</scope>
    <source>
        <strain evidence="3">DSM 103720</strain>
    </source>
</reference>
<name>A0A2V1IKF5_9BACT</name>
<dbReference type="Proteomes" id="UP000244905">
    <property type="component" value="Unassembled WGS sequence"/>
</dbReference>
<feature type="domain" description="Abortive infection protein-like C-terminal" evidence="1">
    <location>
        <begin position="189"/>
        <end position="271"/>
    </location>
</feature>
<evidence type="ECO:0000313" key="2">
    <source>
        <dbReference type="EMBL" id="PWB00520.1"/>
    </source>
</evidence>
<organism evidence="2 3">
    <name type="scientific">Duncaniella muris</name>
    <dbReference type="NCBI Taxonomy" id="2094150"/>
    <lineage>
        <taxon>Bacteria</taxon>
        <taxon>Pseudomonadati</taxon>
        <taxon>Bacteroidota</taxon>
        <taxon>Bacteroidia</taxon>
        <taxon>Bacteroidales</taxon>
        <taxon>Muribaculaceae</taxon>
        <taxon>Duncaniella</taxon>
    </lineage>
</organism>
<comment type="caution">
    <text evidence="2">The sequence shown here is derived from an EMBL/GenBank/DDBJ whole genome shotgun (WGS) entry which is preliminary data.</text>
</comment>
<gene>
    <name evidence="2" type="ORF">C5O23_12520</name>
</gene>